<sequence>MITTHPPTHYCSSTAAGMACLCLAQAATAGAVLQAHVRCAFSASLCTGSRVGTHALPHPGGQAQRLHLVGAFYLLPFFPPYTRLGDGRCLYCVKISHTASCSLSWDLFLSGKDKNVANTFARPENCCCFLLCLLFAFVLLFSKQSQSHCV</sequence>
<evidence type="ECO:0000256" key="1">
    <source>
        <dbReference type="SAM" id="SignalP"/>
    </source>
</evidence>
<evidence type="ECO:0000313" key="2">
    <source>
        <dbReference type="EMBL" id="PSR80997.1"/>
    </source>
</evidence>
<dbReference type="Proteomes" id="UP000241462">
    <property type="component" value="Unassembled WGS sequence"/>
</dbReference>
<accession>A0A2T3A1E1</accession>
<keyword evidence="1" id="KW-0732">Signal</keyword>
<evidence type="ECO:0000313" key="3">
    <source>
        <dbReference type="Proteomes" id="UP000241462"/>
    </source>
</evidence>
<feature type="signal peptide" evidence="1">
    <location>
        <begin position="1"/>
        <end position="29"/>
    </location>
</feature>
<feature type="chain" id="PRO_5015500974" description="Secreted protein" evidence="1">
    <location>
        <begin position="30"/>
        <end position="150"/>
    </location>
</feature>
<name>A0A2T3A1E1_9PEZI</name>
<keyword evidence="3" id="KW-1185">Reference proteome</keyword>
<dbReference type="InParanoid" id="A0A2T3A1E1"/>
<reference evidence="2 3" key="1">
    <citation type="journal article" date="2018" name="Mycol. Prog.">
        <title>Coniella lustricola, a new species from submerged detritus.</title>
        <authorList>
            <person name="Raudabaugh D.B."/>
            <person name="Iturriaga T."/>
            <person name="Carver A."/>
            <person name="Mondo S."/>
            <person name="Pangilinan J."/>
            <person name="Lipzen A."/>
            <person name="He G."/>
            <person name="Amirebrahimi M."/>
            <person name="Grigoriev I.V."/>
            <person name="Miller A.N."/>
        </authorList>
    </citation>
    <scope>NUCLEOTIDE SEQUENCE [LARGE SCALE GENOMIC DNA]</scope>
    <source>
        <strain evidence="2 3">B22-T-1</strain>
    </source>
</reference>
<protein>
    <recommendedName>
        <fullName evidence="4">Secreted protein</fullName>
    </recommendedName>
</protein>
<dbReference type="EMBL" id="KZ678512">
    <property type="protein sequence ID" value="PSR80997.1"/>
    <property type="molecule type" value="Genomic_DNA"/>
</dbReference>
<dbReference type="AlphaFoldDB" id="A0A2T3A1E1"/>
<proteinExistence type="predicted"/>
<organism evidence="2 3">
    <name type="scientific">Coniella lustricola</name>
    <dbReference type="NCBI Taxonomy" id="2025994"/>
    <lineage>
        <taxon>Eukaryota</taxon>
        <taxon>Fungi</taxon>
        <taxon>Dikarya</taxon>
        <taxon>Ascomycota</taxon>
        <taxon>Pezizomycotina</taxon>
        <taxon>Sordariomycetes</taxon>
        <taxon>Sordariomycetidae</taxon>
        <taxon>Diaporthales</taxon>
        <taxon>Schizoparmaceae</taxon>
        <taxon>Coniella</taxon>
    </lineage>
</organism>
<gene>
    <name evidence="2" type="ORF">BD289DRAFT_50307</name>
</gene>
<evidence type="ECO:0008006" key="4">
    <source>
        <dbReference type="Google" id="ProtNLM"/>
    </source>
</evidence>